<gene>
    <name evidence="2" type="ORF">GCK32_018935</name>
</gene>
<accession>A0AAN8G6F0</accession>
<evidence type="ECO:0000313" key="2">
    <source>
        <dbReference type="EMBL" id="KAK5981868.1"/>
    </source>
</evidence>
<reference evidence="2 3" key="1">
    <citation type="submission" date="2019-10" db="EMBL/GenBank/DDBJ databases">
        <title>Assembly and Annotation for the nematode Trichostrongylus colubriformis.</title>
        <authorList>
            <person name="Martin J."/>
        </authorList>
    </citation>
    <scope>NUCLEOTIDE SEQUENCE [LARGE SCALE GENOMIC DNA]</scope>
    <source>
        <strain evidence="2">G859</strain>
        <tissue evidence="2">Whole worm</tissue>
    </source>
</reference>
<keyword evidence="1" id="KW-0472">Membrane</keyword>
<keyword evidence="3" id="KW-1185">Reference proteome</keyword>
<organism evidence="2 3">
    <name type="scientific">Trichostrongylus colubriformis</name>
    <name type="common">Black scour worm</name>
    <dbReference type="NCBI Taxonomy" id="6319"/>
    <lineage>
        <taxon>Eukaryota</taxon>
        <taxon>Metazoa</taxon>
        <taxon>Ecdysozoa</taxon>
        <taxon>Nematoda</taxon>
        <taxon>Chromadorea</taxon>
        <taxon>Rhabditida</taxon>
        <taxon>Rhabditina</taxon>
        <taxon>Rhabditomorpha</taxon>
        <taxon>Strongyloidea</taxon>
        <taxon>Trichostrongylidae</taxon>
        <taxon>Trichostrongylus</taxon>
    </lineage>
</organism>
<comment type="caution">
    <text evidence="2">The sequence shown here is derived from an EMBL/GenBank/DDBJ whole genome shotgun (WGS) entry which is preliminary data.</text>
</comment>
<dbReference type="Proteomes" id="UP001331761">
    <property type="component" value="Unassembled WGS sequence"/>
</dbReference>
<evidence type="ECO:0000256" key="1">
    <source>
        <dbReference type="SAM" id="Phobius"/>
    </source>
</evidence>
<proteinExistence type="predicted"/>
<sequence length="93" mass="10688">KHHRTLTRKPSRFHEATKPVISKFMKEYVDIMTTPAVYIGVVLIYVAYLVMSIYGITRINISLTATKLFATDSPLLELFLMITTKILLNLMKI</sequence>
<evidence type="ECO:0000313" key="3">
    <source>
        <dbReference type="Proteomes" id="UP001331761"/>
    </source>
</evidence>
<keyword evidence="1" id="KW-1133">Transmembrane helix</keyword>
<feature type="transmembrane region" description="Helical" evidence="1">
    <location>
        <begin position="68"/>
        <end position="88"/>
    </location>
</feature>
<dbReference type="AlphaFoldDB" id="A0AAN8G6F0"/>
<dbReference type="EMBL" id="WIXE01005805">
    <property type="protein sequence ID" value="KAK5981868.1"/>
    <property type="molecule type" value="Genomic_DNA"/>
</dbReference>
<protein>
    <submittedName>
        <fullName evidence="2">Uncharacterized protein</fullName>
    </submittedName>
</protein>
<feature type="transmembrane region" description="Helical" evidence="1">
    <location>
        <begin position="35"/>
        <end position="56"/>
    </location>
</feature>
<keyword evidence="1" id="KW-0812">Transmembrane</keyword>
<name>A0AAN8G6F0_TRICO</name>
<feature type="non-terminal residue" evidence="2">
    <location>
        <position position="1"/>
    </location>
</feature>